<sequence>MNGTTPAHCPGLEKFKNLSSFICKCPNCGKEKEIFSDEFDKPHICPGCKKEIDFTKCTIESTAKADAPR</sequence>
<accession>A0A9W6L8I2</accession>
<evidence type="ECO:0000313" key="1">
    <source>
        <dbReference type="EMBL" id="GLI35743.1"/>
    </source>
</evidence>
<dbReference type="Proteomes" id="UP001144372">
    <property type="component" value="Unassembled WGS sequence"/>
</dbReference>
<reference evidence="1" key="1">
    <citation type="submission" date="2022-12" db="EMBL/GenBank/DDBJ databases">
        <title>Reference genome sequencing for broad-spectrum identification of bacterial and archaeal isolates by mass spectrometry.</title>
        <authorList>
            <person name="Sekiguchi Y."/>
            <person name="Tourlousse D.M."/>
        </authorList>
    </citation>
    <scope>NUCLEOTIDE SEQUENCE</scope>
    <source>
        <strain evidence="1">ASRB1</strain>
    </source>
</reference>
<name>A0A9W6L8I2_9BACT</name>
<organism evidence="1 2">
    <name type="scientific">Desulforhabdus amnigena</name>
    <dbReference type="NCBI Taxonomy" id="40218"/>
    <lineage>
        <taxon>Bacteria</taxon>
        <taxon>Pseudomonadati</taxon>
        <taxon>Thermodesulfobacteriota</taxon>
        <taxon>Syntrophobacteria</taxon>
        <taxon>Syntrophobacterales</taxon>
        <taxon>Syntrophobacteraceae</taxon>
        <taxon>Desulforhabdus</taxon>
    </lineage>
</organism>
<protein>
    <submittedName>
        <fullName evidence="1">Uncharacterized protein</fullName>
    </submittedName>
</protein>
<gene>
    <name evidence="1" type="ORF">DAMNIGENAA_31760</name>
</gene>
<dbReference type="AlphaFoldDB" id="A0A9W6L8I2"/>
<evidence type="ECO:0000313" key="2">
    <source>
        <dbReference type="Proteomes" id="UP001144372"/>
    </source>
</evidence>
<keyword evidence="2" id="KW-1185">Reference proteome</keyword>
<comment type="caution">
    <text evidence="1">The sequence shown here is derived from an EMBL/GenBank/DDBJ whole genome shotgun (WGS) entry which is preliminary data.</text>
</comment>
<dbReference type="EMBL" id="BSDR01000001">
    <property type="protein sequence ID" value="GLI35743.1"/>
    <property type="molecule type" value="Genomic_DNA"/>
</dbReference>
<proteinExistence type="predicted"/>